<accession>A0A9X3UIL5</accession>
<keyword evidence="4" id="KW-1185">Reference proteome</keyword>
<keyword evidence="1" id="KW-1133">Transmembrane helix</keyword>
<evidence type="ECO:0000313" key="3">
    <source>
        <dbReference type="EMBL" id="MDA5399318.1"/>
    </source>
</evidence>
<feature type="transmembrane region" description="Helical" evidence="1">
    <location>
        <begin position="36"/>
        <end position="56"/>
    </location>
</feature>
<feature type="domain" description="Peptidoglycan binding-like" evidence="2">
    <location>
        <begin position="116"/>
        <end position="167"/>
    </location>
</feature>
<dbReference type="Proteomes" id="UP001151234">
    <property type="component" value="Unassembled WGS sequence"/>
</dbReference>
<gene>
    <name evidence="3" type="ORF">OQ273_12105</name>
</gene>
<keyword evidence="1" id="KW-0812">Transmembrane</keyword>
<sequence length="283" mass="30136">MTTRRKRPDRKSGRFPVVAGLFRSAGDVIVRHPSIAGGVAAFAVTFAFVSINALVYQPGVHPAPLYTTRTIVEAQRLVPVGEVPVPSSRVTTFKIEHKDPQSTASIPRRNAQPANPTVESLQQAMRSGGIYEGIVDGVLGPKTENAIRAYQEKAGLEPTGSATDTLLVHMLISELDTVAVPKPKPARDTSVTQLIADDAVKAERTGPAADDAGSVAPADPVADLITEIQKGLSNIAYSEVKVDGVIGEQTTSAIADFQRHYRLPVTGQPDKLVLKKLHEIGAL</sequence>
<dbReference type="SUPFAM" id="SSF47090">
    <property type="entry name" value="PGBD-like"/>
    <property type="match status" value="2"/>
</dbReference>
<dbReference type="Gene3D" id="1.10.101.10">
    <property type="entry name" value="PGBD-like superfamily/PGBD"/>
    <property type="match status" value="2"/>
</dbReference>
<feature type="domain" description="Peptidoglycan binding-like" evidence="2">
    <location>
        <begin position="224"/>
        <end position="277"/>
    </location>
</feature>
<dbReference type="InterPro" id="IPR036365">
    <property type="entry name" value="PGBD-like_sf"/>
</dbReference>
<dbReference type="InterPro" id="IPR036366">
    <property type="entry name" value="PGBDSf"/>
</dbReference>
<protein>
    <submittedName>
        <fullName evidence="3">Peptidoglycan-binding domain-containing protein</fullName>
    </submittedName>
</protein>
<evidence type="ECO:0000259" key="2">
    <source>
        <dbReference type="Pfam" id="PF01471"/>
    </source>
</evidence>
<dbReference type="InterPro" id="IPR002477">
    <property type="entry name" value="Peptidoglycan-bd-like"/>
</dbReference>
<dbReference type="Pfam" id="PF01471">
    <property type="entry name" value="PG_binding_1"/>
    <property type="match status" value="2"/>
</dbReference>
<dbReference type="AlphaFoldDB" id="A0A9X3UIL5"/>
<keyword evidence="1" id="KW-0472">Membrane</keyword>
<reference evidence="3" key="1">
    <citation type="submission" date="2022-11" db="EMBL/GenBank/DDBJ databases">
        <title>Draft genome sequence of Hoeflea poritis E7-10 and Hoeflea prorocentri PM5-8, separated from scleractinian coral Porites lutea and marine dinoflagellate.</title>
        <authorList>
            <person name="Zhang G."/>
            <person name="Wei Q."/>
            <person name="Cai L."/>
        </authorList>
    </citation>
    <scope>NUCLEOTIDE SEQUENCE</scope>
    <source>
        <strain evidence="3">PM5-8</strain>
    </source>
</reference>
<dbReference type="EMBL" id="JAPJZI010000001">
    <property type="protein sequence ID" value="MDA5399318.1"/>
    <property type="molecule type" value="Genomic_DNA"/>
</dbReference>
<organism evidence="3 4">
    <name type="scientific">Hoeflea prorocentri</name>
    <dbReference type="NCBI Taxonomy" id="1922333"/>
    <lineage>
        <taxon>Bacteria</taxon>
        <taxon>Pseudomonadati</taxon>
        <taxon>Pseudomonadota</taxon>
        <taxon>Alphaproteobacteria</taxon>
        <taxon>Hyphomicrobiales</taxon>
        <taxon>Rhizobiaceae</taxon>
        <taxon>Hoeflea</taxon>
    </lineage>
</organism>
<dbReference type="RefSeq" id="WP_267990759.1">
    <property type="nucleotide sequence ID" value="NZ_JAPJZI010000001.1"/>
</dbReference>
<evidence type="ECO:0000313" key="4">
    <source>
        <dbReference type="Proteomes" id="UP001151234"/>
    </source>
</evidence>
<evidence type="ECO:0000256" key="1">
    <source>
        <dbReference type="SAM" id="Phobius"/>
    </source>
</evidence>
<proteinExistence type="predicted"/>
<comment type="caution">
    <text evidence="3">The sequence shown here is derived from an EMBL/GenBank/DDBJ whole genome shotgun (WGS) entry which is preliminary data.</text>
</comment>
<name>A0A9X3UIL5_9HYPH</name>